<sequence length="106" mass="12536">MPWIHFRGKLCASGPNREQNSYYFTETDQIAADDQPTTVTTRPPFHRERGSPDVHHLRIHSSRRLRRKIHEYISVPLVELQEQQKRRIGRKMGATRRETILQTGNF</sequence>
<evidence type="ECO:0000313" key="3">
    <source>
        <dbReference type="Proteomes" id="UP000053676"/>
    </source>
</evidence>
<name>W2TFJ0_NECAM</name>
<dbReference type="AlphaFoldDB" id="W2TFJ0"/>
<evidence type="ECO:0000313" key="2">
    <source>
        <dbReference type="EMBL" id="ETN80354.1"/>
    </source>
</evidence>
<gene>
    <name evidence="2" type="ORF">NECAME_09248</name>
</gene>
<accession>W2TFJ0</accession>
<proteinExistence type="predicted"/>
<protein>
    <submittedName>
        <fullName evidence="2">Uncharacterized protein</fullName>
    </submittedName>
</protein>
<feature type="compositionally biased region" description="Basic and acidic residues" evidence="1">
    <location>
        <begin position="45"/>
        <end position="54"/>
    </location>
</feature>
<organism evidence="2 3">
    <name type="scientific">Necator americanus</name>
    <name type="common">Human hookworm</name>
    <dbReference type="NCBI Taxonomy" id="51031"/>
    <lineage>
        <taxon>Eukaryota</taxon>
        <taxon>Metazoa</taxon>
        <taxon>Ecdysozoa</taxon>
        <taxon>Nematoda</taxon>
        <taxon>Chromadorea</taxon>
        <taxon>Rhabditida</taxon>
        <taxon>Rhabditina</taxon>
        <taxon>Rhabditomorpha</taxon>
        <taxon>Strongyloidea</taxon>
        <taxon>Ancylostomatidae</taxon>
        <taxon>Bunostominae</taxon>
        <taxon>Necator</taxon>
    </lineage>
</organism>
<reference evidence="3" key="1">
    <citation type="journal article" date="2014" name="Nat. Genet.">
        <title>Genome of the human hookworm Necator americanus.</title>
        <authorList>
            <person name="Tang Y.T."/>
            <person name="Gao X."/>
            <person name="Rosa B.A."/>
            <person name="Abubucker S."/>
            <person name="Hallsworth-Pepin K."/>
            <person name="Martin J."/>
            <person name="Tyagi R."/>
            <person name="Heizer E."/>
            <person name="Zhang X."/>
            <person name="Bhonagiri-Palsikar V."/>
            <person name="Minx P."/>
            <person name="Warren W.C."/>
            <person name="Wang Q."/>
            <person name="Zhan B."/>
            <person name="Hotez P.J."/>
            <person name="Sternberg P.W."/>
            <person name="Dougall A."/>
            <person name="Gaze S.T."/>
            <person name="Mulvenna J."/>
            <person name="Sotillo J."/>
            <person name="Ranganathan S."/>
            <person name="Rabelo E.M."/>
            <person name="Wilson R.K."/>
            <person name="Felgner P.L."/>
            <person name="Bethony J."/>
            <person name="Hawdon J.M."/>
            <person name="Gasser R.B."/>
            <person name="Loukas A."/>
            <person name="Mitreva M."/>
        </authorList>
    </citation>
    <scope>NUCLEOTIDE SEQUENCE [LARGE SCALE GENOMIC DNA]</scope>
</reference>
<evidence type="ECO:0000256" key="1">
    <source>
        <dbReference type="SAM" id="MobiDB-lite"/>
    </source>
</evidence>
<dbReference type="EMBL" id="KI659126">
    <property type="protein sequence ID" value="ETN80354.1"/>
    <property type="molecule type" value="Genomic_DNA"/>
</dbReference>
<dbReference type="Proteomes" id="UP000053676">
    <property type="component" value="Unassembled WGS sequence"/>
</dbReference>
<dbReference type="KEGG" id="nai:NECAME_09248"/>
<keyword evidence="3" id="KW-1185">Reference proteome</keyword>
<feature type="region of interest" description="Disordered" evidence="1">
    <location>
        <begin position="34"/>
        <end position="54"/>
    </location>
</feature>